<gene>
    <name evidence="1" type="ORF">L3Q82_017076</name>
</gene>
<protein>
    <submittedName>
        <fullName evidence="1">Uncharacterized protein</fullName>
    </submittedName>
</protein>
<comment type="caution">
    <text evidence="1">The sequence shown here is derived from an EMBL/GenBank/DDBJ whole genome shotgun (WGS) entry which is preliminary data.</text>
</comment>
<name>A0ACB8XAW1_9TELE</name>
<sequence length="816" mass="92989">MDDGSSRRAHQPGVFPGESRREPGASCPLRPHSSDTGRTMSRIHCRAAPPQRTADGAGWVWAHGGDDDCRQVRRRGPTLLFQKVSKGGEKGRRFYACSACRDRKDCNFFQWEDEKVSEARLLAREAENQSKRPAFTQQEYCSRFRKFASLPLDEKKFCQDCQVLLLPAEHEAHSSHRCTAITAAQLRRPSMLLRPLDNKKSNAQYLFTDRSSHFLLDTLAGLGYRKVLCVGTPRLQELIKLRNLEQKHEPMKSLLLDIDFRVHIAVSGVSWGAEVTELQMIWPHLVLWWSQEAYGRVQGLSELVMSPVKHRRHGRRELLQDGHGVCVVKHQLASLVVDPHTNLSQRCFPNALARNMPVVVPSRKLAITKLHAPRTTSSCCGPVWPPCPGPSSPECRRPHPRPRRSCSGRQPPNSSSRLLWETSPERSRPYQTGEDAPDLTGQNLRMTCPAPLRYAQFYSQDEFCHYNMFNHHFFDGEASSAVTQAFLRECDGEKVVMVADPPFGGLVKPLANSFSQISQTWRKLQGSDSENADMPMIWIFPYFFEPRILECLPSFTMLDYQVDYDNHPLYKHGKTGRKQSPVRLFTNMSPRDIVLPKEEGYRFCSICERFIWSLNKHCAKCNICPSKDGREWKHCSKCEKCVKPSWRHCQSCGRCALPDHLCGRGEGQEGCFNCGSLEHKRKACPVKDTHRISRWELKLQKSSHCDTYSEKQANQEPTKEITGKSSKTEHQGMETESGNSGREGFFTRTYEEKSCHRGSFCQPTPPQLSATRLSVSIQSRPPRAVMIMMDAQDPFSPNTLPNTYCWLFISRLPHRG</sequence>
<accession>A0ACB8XAW1</accession>
<evidence type="ECO:0000313" key="1">
    <source>
        <dbReference type="EMBL" id="KAI3376642.1"/>
    </source>
</evidence>
<keyword evidence="2" id="KW-1185">Reference proteome</keyword>
<dbReference type="Proteomes" id="UP000831701">
    <property type="component" value="Chromosome 2"/>
</dbReference>
<reference evidence="1" key="1">
    <citation type="submission" date="2022-04" db="EMBL/GenBank/DDBJ databases">
        <title>Jade perch genome.</title>
        <authorList>
            <person name="Chao B."/>
        </authorList>
    </citation>
    <scope>NUCLEOTIDE SEQUENCE</scope>
    <source>
        <strain evidence="1">CB-2022</strain>
    </source>
</reference>
<organism evidence="1 2">
    <name type="scientific">Scortum barcoo</name>
    <name type="common">barcoo grunter</name>
    <dbReference type="NCBI Taxonomy" id="214431"/>
    <lineage>
        <taxon>Eukaryota</taxon>
        <taxon>Metazoa</taxon>
        <taxon>Chordata</taxon>
        <taxon>Craniata</taxon>
        <taxon>Vertebrata</taxon>
        <taxon>Euteleostomi</taxon>
        <taxon>Actinopterygii</taxon>
        <taxon>Neopterygii</taxon>
        <taxon>Teleostei</taxon>
        <taxon>Neoteleostei</taxon>
        <taxon>Acanthomorphata</taxon>
        <taxon>Eupercaria</taxon>
        <taxon>Centrarchiformes</taxon>
        <taxon>Terapontoidei</taxon>
        <taxon>Terapontidae</taxon>
        <taxon>Scortum</taxon>
    </lineage>
</organism>
<proteinExistence type="predicted"/>
<evidence type="ECO:0000313" key="2">
    <source>
        <dbReference type="Proteomes" id="UP000831701"/>
    </source>
</evidence>
<dbReference type="EMBL" id="CM041532">
    <property type="protein sequence ID" value="KAI3376642.1"/>
    <property type="molecule type" value="Genomic_DNA"/>
</dbReference>